<evidence type="ECO:0000313" key="2">
    <source>
        <dbReference type="Proteomes" id="UP000238479"/>
    </source>
</evidence>
<protein>
    <submittedName>
        <fullName evidence="1">Uncharacterized protein</fullName>
    </submittedName>
</protein>
<organism evidence="1 2">
    <name type="scientific">Rosa chinensis</name>
    <name type="common">China rose</name>
    <dbReference type="NCBI Taxonomy" id="74649"/>
    <lineage>
        <taxon>Eukaryota</taxon>
        <taxon>Viridiplantae</taxon>
        <taxon>Streptophyta</taxon>
        <taxon>Embryophyta</taxon>
        <taxon>Tracheophyta</taxon>
        <taxon>Spermatophyta</taxon>
        <taxon>Magnoliopsida</taxon>
        <taxon>eudicotyledons</taxon>
        <taxon>Gunneridae</taxon>
        <taxon>Pentapetalae</taxon>
        <taxon>rosids</taxon>
        <taxon>fabids</taxon>
        <taxon>Rosales</taxon>
        <taxon>Rosaceae</taxon>
        <taxon>Rosoideae</taxon>
        <taxon>Rosoideae incertae sedis</taxon>
        <taxon>Rosa</taxon>
    </lineage>
</organism>
<dbReference type="STRING" id="74649.A0A2P6QER3"/>
<dbReference type="OMA" id="IVTPMDK"/>
<dbReference type="Gramene" id="PRQ32657">
    <property type="protein sequence ID" value="PRQ32657"/>
    <property type="gene ID" value="RchiOBHm_Chr5g0048891"/>
</dbReference>
<gene>
    <name evidence="1" type="ORF">RchiOBHm_Chr5g0048891</name>
</gene>
<dbReference type="EMBL" id="PDCK01000043">
    <property type="protein sequence ID" value="PRQ32657.1"/>
    <property type="molecule type" value="Genomic_DNA"/>
</dbReference>
<evidence type="ECO:0000313" key="1">
    <source>
        <dbReference type="EMBL" id="PRQ32657.1"/>
    </source>
</evidence>
<dbReference type="PANTHER" id="PTHR33527">
    <property type="entry name" value="OS07G0274300 PROTEIN"/>
    <property type="match status" value="1"/>
</dbReference>
<name>A0A2P6QER3_ROSCH</name>
<accession>A0A2P6QER3</accession>
<dbReference type="AlphaFoldDB" id="A0A2P6QER3"/>
<dbReference type="Proteomes" id="UP000238479">
    <property type="component" value="Chromosome 5"/>
</dbReference>
<proteinExistence type="predicted"/>
<sequence>MASSSSSLSPLKVRITKEQFYSFHNIDRKLFTRLTLHLGRDPGDSAQIMAFWMWLEHGGKVTHFIHKALNTLPNTLLHIMADESCMVLNVIQNDEFPMVLESDIIPHDIPILQGMTKSGVTLRFFHKNRLSIIRGLTLFFNDVCLRAFEDLYITAAHCQNKTIDPISTGIGLHPEPQNYARRTVLVNKYYNPFLIGAATFDAPMETIEPLPPHPMDGPVVNSNSSVDPLIWDPRVAAKAVSVGRWCSGDQVEEEVSTDDRTIFLTFSKGYPISEKEVREFFTRKYGEFFDAIHMQEVQAADQQPLYARLVVRSASFIPVVLEGQSKAKFSINGKHVWARKYVKKNIVIGEQSSPKGVLAT</sequence>
<keyword evidence="2" id="KW-1185">Reference proteome</keyword>
<reference evidence="1 2" key="1">
    <citation type="journal article" date="2018" name="Nat. Genet.">
        <title>The Rosa genome provides new insights in the design of modern roses.</title>
        <authorList>
            <person name="Bendahmane M."/>
        </authorList>
    </citation>
    <scope>NUCLEOTIDE SEQUENCE [LARGE SCALE GENOMIC DNA]</scope>
    <source>
        <strain evidence="2">cv. Old Blush</strain>
    </source>
</reference>
<comment type="caution">
    <text evidence="1">The sequence shown here is derived from an EMBL/GenBank/DDBJ whole genome shotgun (WGS) entry which is preliminary data.</text>
</comment>
<dbReference type="PANTHER" id="PTHR33527:SF28">
    <property type="entry name" value="GB|AAD43168.1"/>
    <property type="match status" value="1"/>
</dbReference>